<dbReference type="SMART" id="SM00472">
    <property type="entry name" value="MIR"/>
    <property type="match status" value="3"/>
</dbReference>
<evidence type="ECO:0000256" key="2">
    <source>
        <dbReference type="ARBA" id="ARBA00004922"/>
    </source>
</evidence>
<dbReference type="EMBL" id="AJVK01016278">
    <property type="status" value="NOT_ANNOTATED_CDS"/>
    <property type="molecule type" value="Genomic_DNA"/>
</dbReference>
<dbReference type="Pfam" id="PF02366">
    <property type="entry name" value="PMT"/>
    <property type="match status" value="2"/>
</dbReference>
<evidence type="ECO:0000313" key="19">
    <source>
        <dbReference type="Proteomes" id="UP000092462"/>
    </source>
</evidence>
<dbReference type="PANTHER" id="PTHR10050">
    <property type="entry name" value="DOLICHYL-PHOSPHATE-MANNOSE--PROTEIN MANNOSYLTRANSFERASE"/>
    <property type="match status" value="1"/>
</dbReference>
<keyword evidence="9" id="KW-0256">Endoplasmic reticulum</keyword>
<dbReference type="AlphaFoldDB" id="A0A1B0EZ56"/>
<comment type="function">
    <text evidence="15">Rt/POMT1 and tw/POMT2 function as a protein O-mannosyltransferase in association with each other to generate and maintain normal muscle development.</text>
</comment>
<protein>
    <recommendedName>
        <fullName evidence="12">Protein O-mannosyl-transferase 2</fullName>
        <ecNumber evidence="4">2.4.1.109</ecNumber>
    </recommendedName>
    <alternativeName>
        <fullName evidence="17">Protein twisted</fullName>
    </alternativeName>
</protein>
<evidence type="ECO:0000256" key="17">
    <source>
        <dbReference type="ARBA" id="ARBA00081085"/>
    </source>
</evidence>
<keyword evidence="6" id="KW-0808">Transferase</keyword>
<dbReference type="EnsemblMetazoa" id="PPAI009084-RA">
    <property type="protein sequence ID" value="PPAI009084-PA"/>
    <property type="gene ID" value="PPAI009084"/>
</dbReference>
<evidence type="ECO:0000256" key="14">
    <source>
        <dbReference type="ARBA" id="ARBA00045102"/>
    </source>
</evidence>
<evidence type="ECO:0000256" key="3">
    <source>
        <dbReference type="ARBA" id="ARBA00007222"/>
    </source>
</evidence>
<dbReference type="InterPro" id="IPR003342">
    <property type="entry name" value="ArnT-like_N"/>
</dbReference>
<dbReference type="FunFam" id="2.80.10.50:FF:000026">
    <property type="entry name" value="Blast:Protein O-mannosyl-transferase 2"/>
    <property type="match status" value="1"/>
</dbReference>
<evidence type="ECO:0000256" key="11">
    <source>
        <dbReference type="ARBA" id="ARBA00023136"/>
    </source>
</evidence>
<evidence type="ECO:0000256" key="9">
    <source>
        <dbReference type="ARBA" id="ARBA00022824"/>
    </source>
</evidence>
<evidence type="ECO:0000256" key="4">
    <source>
        <dbReference type="ARBA" id="ARBA00012839"/>
    </source>
</evidence>
<keyword evidence="8" id="KW-0677">Repeat</keyword>
<keyword evidence="11" id="KW-0472">Membrane</keyword>
<reference evidence="18" key="1">
    <citation type="submission" date="2022-08" db="UniProtKB">
        <authorList>
            <consortium name="EnsemblMetazoa"/>
        </authorList>
    </citation>
    <scope>IDENTIFICATION</scope>
    <source>
        <strain evidence="18">Israel</strain>
    </source>
</reference>
<comment type="similarity">
    <text evidence="3">Belongs to the glycosyltransferase 39 family.</text>
</comment>
<comment type="subcellular location">
    <subcellularLocation>
        <location evidence="1">Endoplasmic reticulum membrane</location>
        <topology evidence="1">Multi-pass membrane protein</topology>
    </subcellularLocation>
</comment>
<evidence type="ECO:0000256" key="10">
    <source>
        <dbReference type="ARBA" id="ARBA00022989"/>
    </source>
</evidence>
<evidence type="ECO:0000256" key="7">
    <source>
        <dbReference type="ARBA" id="ARBA00022692"/>
    </source>
</evidence>
<organism evidence="18 19">
    <name type="scientific">Phlebotomus papatasi</name>
    <name type="common">Sandfly</name>
    <dbReference type="NCBI Taxonomy" id="29031"/>
    <lineage>
        <taxon>Eukaryota</taxon>
        <taxon>Metazoa</taxon>
        <taxon>Ecdysozoa</taxon>
        <taxon>Arthropoda</taxon>
        <taxon>Hexapoda</taxon>
        <taxon>Insecta</taxon>
        <taxon>Pterygota</taxon>
        <taxon>Neoptera</taxon>
        <taxon>Endopterygota</taxon>
        <taxon>Diptera</taxon>
        <taxon>Nematocera</taxon>
        <taxon>Psychodoidea</taxon>
        <taxon>Psychodidae</taxon>
        <taxon>Phlebotomus</taxon>
        <taxon>Phlebotomus</taxon>
    </lineage>
</organism>
<dbReference type="GO" id="GO:0004169">
    <property type="term" value="F:dolichyl-phosphate-mannose-protein mannosyltransferase activity"/>
    <property type="evidence" value="ECO:0007669"/>
    <property type="project" value="UniProtKB-EC"/>
</dbReference>
<keyword evidence="10" id="KW-1133">Transmembrane helix</keyword>
<dbReference type="EC" id="2.4.1.109" evidence="4"/>
<evidence type="ECO:0000256" key="6">
    <source>
        <dbReference type="ARBA" id="ARBA00022679"/>
    </source>
</evidence>
<comment type="catalytic activity">
    <reaction evidence="14">
        <text>a di-trans,poly-cis-dolichyl beta-D-mannosyl phosphate + L-seryl-[protein] = 3-O-(alpha-D-mannosyl)-L-seryl-[protein] + a di-trans,poly-cis-dolichyl phosphate + H(+)</text>
        <dbReference type="Rhea" id="RHEA:17377"/>
        <dbReference type="Rhea" id="RHEA-COMP:9863"/>
        <dbReference type="Rhea" id="RHEA-COMP:13546"/>
        <dbReference type="Rhea" id="RHEA-COMP:19498"/>
        <dbReference type="Rhea" id="RHEA-COMP:19501"/>
        <dbReference type="ChEBI" id="CHEBI:15378"/>
        <dbReference type="ChEBI" id="CHEBI:29999"/>
        <dbReference type="ChEBI" id="CHEBI:57683"/>
        <dbReference type="ChEBI" id="CHEBI:58211"/>
        <dbReference type="ChEBI" id="CHEBI:137321"/>
        <dbReference type="EC" id="2.4.1.109"/>
    </reaction>
</comment>
<dbReference type="VEuPathDB" id="VectorBase:PPAPM1_000554"/>
<keyword evidence="5" id="KW-0328">Glycosyltransferase</keyword>
<dbReference type="Pfam" id="PF02815">
    <property type="entry name" value="MIR"/>
    <property type="match status" value="1"/>
</dbReference>
<evidence type="ECO:0000256" key="16">
    <source>
        <dbReference type="ARBA" id="ARBA00062278"/>
    </source>
</evidence>
<proteinExistence type="inferred from homology"/>
<keyword evidence="7" id="KW-0812">Transmembrane</keyword>
<dbReference type="SUPFAM" id="SSF82109">
    <property type="entry name" value="MIR domain"/>
    <property type="match status" value="1"/>
</dbReference>
<dbReference type="Proteomes" id="UP000092462">
    <property type="component" value="Unassembled WGS sequence"/>
</dbReference>
<sequence length="433" mass="49329">MKKNPPELSGKEKQVSSWDETHFGKMGSWYINRTFFFDVHPPLGKMLIALSGKLTGYNGTYPFEKPGDKYNGTRYEGMRIFCTTLGALIVPITFYLDPILMFFMTASVLGMVKVTKNTEEDRSFSGIWWFWLLFTGLMLACTISVKFVGLFVVLLVGLHTISDLWNVLGNLSKPVIFTVKQLIARAIALIAWPALVYMFFFYIHLEILNRSGNGDGFYSSAFQSKLIGNSLYNASMPRYVAYGAVVTIKNHKTGGGYLHSHFHLYPKGAGARQQQITTYTHKDENNKWRVKYYNKDVNPDDEVDILRNGQLVRLEHVPTRRNLHSHPEQAPLTKKHYQVTGYGENGTGDANDVWKVIIVGGRENERVETVTTSLLFIHYLQNCALTTSGKQLPKWGFEQQEVTCNPNLRDSSAQWNVEDNEFDRREYSSGLSH</sequence>
<dbReference type="InterPro" id="IPR027005">
    <property type="entry name" value="PMT-like"/>
</dbReference>
<comment type="subunit">
    <text evidence="16">Interacts with Rt/POMT1.</text>
</comment>
<evidence type="ECO:0000313" key="18">
    <source>
        <dbReference type="EnsemblMetazoa" id="PPAI009084-PA"/>
    </source>
</evidence>
<evidence type="ECO:0000256" key="1">
    <source>
        <dbReference type="ARBA" id="ARBA00004477"/>
    </source>
</evidence>
<dbReference type="VEuPathDB" id="VectorBase:PPAI009084"/>
<comment type="catalytic activity">
    <reaction evidence="13">
        <text>a di-trans,poly-cis-dolichyl beta-D-mannosyl phosphate + L-threonyl-[protein] = 3-O-(alpha-D-mannosyl)-L-threonyl-[protein] + a di-trans,poly-cis-dolichyl phosphate + H(+)</text>
        <dbReference type="Rhea" id="RHEA:53396"/>
        <dbReference type="Rhea" id="RHEA-COMP:11060"/>
        <dbReference type="Rhea" id="RHEA-COMP:13547"/>
        <dbReference type="Rhea" id="RHEA-COMP:19498"/>
        <dbReference type="Rhea" id="RHEA-COMP:19501"/>
        <dbReference type="ChEBI" id="CHEBI:15378"/>
        <dbReference type="ChEBI" id="CHEBI:30013"/>
        <dbReference type="ChEBI" id="CHEBI:57683"/>
        <dbReference type="ChEBI" id="CHEBI:58211"/>
        <dbReference type="ChEBI" id="CHEBI:137323"/>
        <dbReference type="EC" id="2.4.1.109"/>
    </reaction>
</comment>
<dbReference type="InterPro" id="IPR016093">
    <property type="entry name" value="MIR_motif"/>
</dbReference>
<evidence type="ECO:0000256" key="5">
    <source>
        <dbReference type="ARBA" id="ARBA00022676"/>
    </source>
</evidence>
<dbReference type="EMBL" id="AJVK01016277">
    <property type="status" value="NOT_ANNOTATED_CDS"/>
    <property type="molecule type" value="Genomic_DNA"/>
</dbReference>
<comment type="pathway">
    <text evidence="2">Protein modification; protein glycosylation.</text>
</comment>
<evidence type="ECO:0000256" key="15">
    <source>
        <dbReference type="ARBA" id="ARBA00059310"/>
    </source>
</evidence>
<evidence type="ECO:0000256" key="13">
    <source>
        <dbReference type="ARBA" id="ARBA00045085"/>
    </source>
</evidence>
<dbReference type="Gene3D" id="2.80.10.50">
    <property type="match status" value="1"/>
</dbReference>
<dbReference type="PROSITE" id="PS50919">
    <property type="entry name" value="MIR"/>
    <property type="match status" value="3"/>
</dbReference>
<dbReference type="PANTHER" id="PTHR10050:SF46">
    <property type="entry name" value="PROTEIN O-MANNOSYL-TRANSFERASE 2"/>
    <property type="match status" value="1"/>
</dbReference>
<evidence type="ECO:0000256" key="8">
    <source>
        <dbReference type="ARBA" id="ARBA00022737"/>
    </source>
</evidence>
<name>A0A1B0EZ56_PHLPP</name>
<dbReference type="GO" id="GO:0005789">
    <property type="term" value="C:endoplasmic reticulum membrane"/>
    <property type="evidence" value="ECO:0007669"/>
    <property type="project" value="UniProtKB-SubCell"/>
</dbReference>
<dbReference type="InterPro" id="IPR036300">
    <property type="entry name" value="MIR_dom_sf"/>
</dbReference>
<evidence type="ECO:0000256" key="12">
    <source>
        <dbReference type="ARBA" id="ARBA00039583"/>
    </source>
</evidence>
<dbReference type="CDD" id="cd23282">
    <property type="entry name" value="beta-trefoil_MIR_POMT2"/>
    <property type="match status" value="1"/>
</dbReference>
<accession>A0A1B0EZ56</accession>
<keyword evidence="19" id="KW-1185">Reference proteome</keyword>